<evidence type="ECO:0000313" key="3">
    <source>
        <dbReference type="EMBL" id="EDW95691.2"/>
    </source>
</evidence>
<feature type="chain" id="PRO_5006459200" evidence="2">
    <location>
        <begin position="23"/>
        <end position="127"/>
    </location>
</feature>
<keyword evidence="4" id="KW-1185">Reference proteome</keyword>
<accession>B4PUG9</accession>
<feature type="signal peptide" evidence="2">
    <location>
        <begin position="1"/>
        <end position="22"/>
    </location>
</feature>
<dbReference type="EMBL" id="CM000160">
    <property type="protein sequence ID" value="EDW95691.2"/>
    <property type="molecule type" value="Genomic_DNA"/>
</dbReference>
<dbReference type="Proteomes" id="UP000002282">
    <property type="component" value="Chromosome 3R"/>
</dbReference>
<keyword evidence="2" id="KW-0732">Signal</keyword>
<organism evidence="3 4">
    <name type="scientific">Drosophila yakuba</name>
    <name type="common">Fruit fly</name>
    <dbReference type="NCBI Taxonomy" id="7245"/>
    <lineage>
        <taxon>Eukaryota</taxon>
        <taxon>Metazoa</taxon>
        <taxon>Ecdysozoa</taxon>
        <taxon>Arthropoda</taxon>
        <taxon>Hexapoda</taxon>
        <taxon>Insecta</taxon>
        <taxon>Pterygota</taxon>
        <taxon>Neoptera</taxon>
        <taxon>Endopterygota</taxon>
        <taxon>Diptera</taxon>
        <taxon>Brachycera</taxon>
        <taxon>Muscomorpha</taxon>
        <taxon>Ephydroidea</taxon>
        <taxon>Drosophilidae</taxon>
        <taxon>Drosophila</taxon>
        <taxon>Sophophora</taxon>
    </lineage>
</organism>
<sequence>MSSSLLAIFILLLLMTANLVSSSTGITETHSESSETETPVKQGGESPNSTNKDQKDISFESTSYTKGLEKWKKERGRQKRFIRNPNYVRANKFFDKVFRNELVWKRFKDLPPPHPGFGEETTVSLNI</sequence>
<reference evidence="3 4" key="1">
    <citation type="journal article" date="2007" name="Nature">
        <title>Evolution of genes and genomes on the Drosophila phylogeny.</title>
        <authorList>
            <consortium name="Drosophila 12 Genomes Consortium"/>
            <person name="Clark A.G."/>
            <person name="Eisen M.B."/>
            <person name="Smith D.R."/>
            <person name="Bergman C.M."/>
            <person name="Oliver B."/>
            <person name="Markow T.A."/>
            <person name="Kaufman T.C."/>
            <person name="Kellis M."/>
            <person name="Gelbart W."/>
            <person name="Iyer V.N."/>
            <person name="Pollard D.A."/>
            <person name="Sackton T.B."/>
            <person name="Larracuente A.M."/>
            <person name="Singh N.D."/>
            <person name="Abad J.P."/>
            <person name="Abt D.N."/>
            <person name="Adryan B."/>
            <person name="Aguade M."/>
            <person name="Akashi H."/>
            <person name="Anderson W.W."/>
            <person name="Aquadro C.F."/>
            <person name="Ardell D.H."/>
            <person name="Arguello R."/>
            <person name="Artieri C.G."/>
            <person name="Barbash D.A."/>
            <person name="Barker D."/>
            <person name="Barsanti P."/>
            <person name="Batterham P."/>
            <person name="Batzoglou S."/>
            <person name="Begun D."/>
            <person name="Bhutkar A."/>
            <person name="Blanco E."/>
            <person name="Bosak S.A."/>
            <person name="Bradley R.K."/>
            <person name="Brand A.D."/>
            <person name="Brent M.R."/>
            <person name="Brooks A.N."/>
            <person name="Brown R.H."/>
            <person name="Butlin R.K."/>
            <person name="Caggese C."/>
            <person name="Calvi B.R."/>
            <person name="Bernardo de Carvalho A."/>
            <person name="Caspi A."/>
            <person name="Castrezana S."/>
            <person name="Celniker S.E."/>
            <person name="Chang J.L."/>
            <person name="Chapple C."/>
            <person name="Chatterji S."/>
            <person name="Chinwalla A."/>
            <person name="Civetta A."/>
            <person name="Clifton S.W."/>
            <person name="Comeron J.M."/>
            <person name="Costello J.C."/>
            <person name="Coyne J.A."/>
            <person name="Daub J."/>
            <person name="David R.G."/>
            <person name="Delcher A.L."/>
            <person name="Delehaunty K."/>
            <person name="Do C.B."/>
            <person name="Ebling H."/>
            <person name="Edwards K."/>
            <person name="Eickbush T."/>
            <person name="Evans J.D."/>
            <person name="Filipski A."/>
            <person name="Findeiss S."/>
            <person name="Freyhult E."/>
            <person name="Fulton L."/>
            <person name="Fulton R."/>
            <person name="Garcia A.C."/>
            <person name="Gardiner A."/>
            <person name="Garfield D.A."/>
            <person name="Garvin B.E."/>
            <person name="Gibson G."/>
            <person name="Gilbert D."/>
            <person name="Gnerre S."/>
            <person name="Godfrey J."/>
            <person name="Good R."/>
            <person name="Gotea V."/>
            <person name="Gravely B."/>
            <person name="Greenberg A.J."/>
            <person name="Griffiths-Jones S."/>
            <person name="Gross S."/>
            <person name="Guigo R."/>
            <person name="Gustafson E.A."/>
            <person name="Haerty W."/>
            <person name="Hahn M.W."/>
            <person name="Halligan D.L."/>
            <person name="Halpern A.L."/>
            <person name="Halter G.M."/>
            <person name="Han M.V."/>
            <person name="Heger A."/>
            <person name="Hillier L."/>
            <person name="Hinrichs A.S."/>
            <person name="Holmes I."/>
            <person name="Hoskins R.A."/>
            <person name="Hubisz M.J."/>
            <person name="Hultmark D."/>
            <person name="Huntley M.A."/>
            <person name="Jaffe D.B."/>
            <person name="Jagadeeshan S."/>
            <person name="Jeck W.R."/>
            <person name="Johnson J."/>
            <person name="Jones C.D."/>
            <person name="Jordan W.C."/>
            <person name="Karpen G.H."/>
            <person name="Kataoka E."/>
            <person name="Keightley P.D."/>
            <person name="Kheradpour P."/>
            <person name="Kirkness E.F."/>
            <person name="Koerich L.B."/>
            <person name="Kristiansen K."/>
            <person name="Kudrna D."/>
            <person name="Kulathinal R.J."/>
            <person name="Kumar S."/>
            <person name="Kwok R."/>
            <person name="Lander E."/>
            <person name="Langley C.H."/>
            <person name="Lapoint R."/>
            <person name="Lazzaro B.P."/>
            <person name="Lee S.J."/>
            <person name="Levesque L."/>
            <person name="Li R."/>
            <person name="Lin C.F."/>
            <person name="Lin M.F."/>
            <person name="Lindblad-Toh K."/>
            <person name="Llopart A."/>
            <person name="Long M."/>
            <person name="Low L."/>
            <person name="Lozovsky E."/>
            <person name="Lu J."/>
            <person name="Luo M."/>
            <person name="Machado C.A."/>
            <person name="Makalowski W."/>
            <person name="Marzo M."/>
            <person name="Matsuda M."/>
            <person name="Matzkin L."/>
            <person name="McAllister B."/>
            <person name="McBride C.S."/>
            <person name="McKernan B."/>
            <person name="McKernan K."/>
            <person name="Mendez-Lago M."/>
            <person name="Minx P."/>
            <person name="Mollenhauer M.U."/>
            <person name="Montooth K."/>
            <person name="Mount S.M."/>
            <person name="Mu X."/>
            <person name="Myers E."/>
            <person name="Negre B."/>
            <person name="Newfeld S."/>
            <person name="Nielsen R."/>
            <person name="Noor M.A."/>
            <person name="O'Grady P."/>
            <person name="Pachter L."/>
            <person name="Papaceit M."/>
            <person name="Parisi M.J."/>
            <person name="Parisi M."/>
            <person name="Parts L."/>
            <person name="Pedersen J.S."/>
            <person name="Pesole G."/>
            <person name="Phillippy A.M."/>
            <person name="Ponting C.P."/>
            <person name="Pop M."/>
            <person name="Porcelli D."/>
            <person name="Powell J.R."/>
            <person name="Prohaska S."/>
            <person name="Pruitt K."/>
            <person name="Puig M."/>
            <person name="Quesneville H."/>
            <person name="Ram K.R."/>
            <person name="Rand D."/>
            <person name="Rasmussen M.D."/>
            <person name="Reed L.K."/>
            <person name="Reenan R."/>
            <person name="Reily A."/>
            <person name="Remington K.A."/>
            <person name="Rieger T.T."/>
            <person name="Ritchie M.G."/>
            <person name="Robin C."/>
            <person name="Rogers Y.H."/>
            <person name="Rohde C."/>
            <person name="Rozas J."/>
            <person name="Rubenfield M.J."/>
            <person name="Ruiz A."/>
            <person name="Russo S."/>
            <person name="Salzberg S.L."/>
            <person name="Sanchez-Gracia A."/>
            <person name="Saranga D.J."/>
            <person name="Sato H."/>
            <person name="Schaeffer S.W."/>
            <person name="Schatz M.C."/>
            <person name="Schlenke T."/>
            <person name="Schwartz R."/>
            <person name="Segarra C."/>
            <person name="Singh R.S."/>
            <person name="Sirot L."/>
            <person name="Sirota M."/>
            <person name="Sisneros N.B."/>
            <person name="Smith C.D."/>
            <person name="Smith T.F."/>
            <person name="Spieth J."/>
            <person name="Stage D.E."/>
            <person name="Stark A."/>
            <person name="Stephan W."/>
            <person name="Strausberg R.L."/>
            <person name="Strempel S."/>
            <person name="Sturgill D."/>
            <person name="Sutton G."/>
            <person name="Sutton G.G."/>
            <person name="Tao W."/>
            <person name="Teichmann S."/>
            <person name="Tobari Y.N."/>
            <person name="Tomimura Y."/>
            <person name="Tsolas J.M."/>
            <person name="Valente V.L."/>
            <person name="Venter E."/>
            <person name="Venter J.C."/>
            <person name="Vicario S."/>
            <person name="Vieira F.G."/>
            <person name="Vilella A.J."/>
            <person name="Villasante A."/>
            <person name="Walenz B."/>
            <person name="Wang J."/>
            <person name="Wasserman M."/>
            <person name="Watts T."/>
            <person name="Wilson D."/>
            <person name="Wilson R.K."/>
            <person name="Wing R.A."/>
            <person name="Wolfner M.F."/>
            <person name="Wong A."/>
            <person name="Wong G.K."/>
            <person name="Wu C.I."/>
            <person name="Wu G."/>
            <person name="Yamamoto D."/>
            <person name="Yang H.P."/>
            <person name="Yang S.P."/>
            <person name="Yorke J.A."/>
            <person name="Yoshida K."/>
            <person name="Zdobnov E."/>
            <person name="Zhang P."/>
            <person name="Zhang Y."/>
            <person name="Zimin A.V."/>
            <person name="Baldwin J."/>
            <person name="Abdouelleil A."/>
            <person name="Abdulkadir J."/>
            <person name="Abebe A."/>
            <person name="Abera B."/>
            <person name="Abreu J."/>
            <person name="Acer S.C."/>
            <person name="Aftuck L."/>
            <person name="Alexander A."/>
            <person name="An P."/>
            <person name="Anderson E."/>
            <person name="Anderson S."/>
            <person name="Arachi H."/>
            <person name="Azer M."/>
            <person name="Bachantsang P."/>
            <person name="Barry A."/>
            <person name="Bayul T."/>
            <person name="Berlin A."/>
            <person name="Bessette D."/>
            <person name="Bloom T."/>
            <person name="Blye J."/>
            <person name="Boguslavskiy L."/>
            <person name="Bonnet C."/>
            <person name="Boukhgalter B."/>
            <person name="Bourzgui I."/>
            <person name="Brown A."/>
            <person name="Cahill P."/>
            <person name="Channer S."/>
            <person name="Cheshatsang Y."/>
            <person name="Chuda L."/>
            <person name="Citroen M."/>
            <person name="Collymore A."/>
            <person name="Cooke P."/>
            <person name="Costello M."/>
            <person name="D'Aco K."/>
            <person name="Daza R."/>
            <person name="De Haan G."/>
            <person name="DeGray S."/>
            <person name="DeMaso C."/>
            <person name="Dhargay N."/>
            <person name="Dooley K."/>
            <person name="Dooley E."/>
            <person name="Doricent M."/>
            <person name="Dorje P."/>
            <person name="Dorjee K."/>
            <person name="Dupes A."/>
            <person name="Elong R."/>
            <person name="Falk J."/>
            <person name="Farina A."/>
            <person name="Faro S."/>
            <person name="Ferguson D."/>
            <person name="Fisher S."/>
            <person name="Foley C.D."/>
            <person name="Franke A."/>
            <person name="Friedrich D."/>
            <person name="Gadbois L."/>
            <person name="Gearin G."/>
            <person name="Gearin C.R."/>
            <person name="Giannoukos G."/>
            <person name="Goode T."/>
            <person name="Graham J."/>
            <person name="Grandbois E."/>
            <person name="Grewal S."/>
            <person name="Gyaltsen K."/>
            <person name="Hafez N."/>
            <person name="Hagos B."/>
            <person name="Hall J."/>
            <person name="Henson C."/>
            <person name="Hollinger A."/>
            <person name="Honan T."/>
            <person name="Huard M.D."/>
            <person name="Hughes L."/>
            <person name="Hurhula B."/>
            <person name="Husby M.E."/>
            <person name="Kamat A."/>
            <person name="Kanga B."/>
            <person name="Kashin S."/>
            <person name="Khazanovich D."/>
            <person name="Kisner P."/>
            <person name="Lance K."/>
            <person name="Lara M."/>
            <person name="Lee W."/>
            <person name="Lennon N."/>
            <person name="Letendre F."/>
            <person name="LeVine R."/>
            <person name="Lipovsky A."/>
            <person name="Liu X."/>
            <person name="Liu J."/>
            <person name="Liu S."/>
            <person name="Lokyitsang T."/>
            <person name="Lokyitsang Y."/>
            <person name="Lubonja R."/>
            <person name="Lui A."/>
            <person name="MacDonald P."/>
            <person name="Magnisalis V."/>
            <person name="Maru K."/>
            <person name="Matthews C."/>
            <person name="McCusker W."/>
            <person name="McDonough S."/>
            <person name="Mehta T."/>
            <person name="Meldrim J."/>
            <person name="Meneus L."/>
            <person name="Mihai O."/>
            <person name="Mihalev A."/>
            <person name="Mihova T."/>
            <person name="Mittelman R."/>
            <person name="Mlenga V."/>
            <person name="Montmayeur A."/>
            <person name="Mulrain L."/>
            <person name="Navidi A."/>
            <person name="Naylor J."/>
            <person name="Negash T."/>
            <person name="Nguyen T."/>
            <person name="Nguyen N."/>
            <person name="Nicol R."/>
            <person name="Norbu C."/>
            <person name="Norbu N."/>
            <person name="Novod N."/>
            <person name="O'Neill B."/>
            <person name="Osman S."/>
            <person name="Markiewicz E."/>
            <person name="Oyono O.L."/>
            <person name="Patti C."/>
            <person name="Phunkhang P."/>
            <person name="Pierre F."/>
            <person name="Priest M."/>
            <person name="Raghuraman S."/>
            <person name="Rege F."/>
            <person name="Reyes R."/>
            <person name="Rise C."/>
            <person name="Rogov P."/>
            <person name="Ross K."/>
            <person name="Ryan E."/>
            <person name="Settipalli S."/>
            <person name="Shea T."/>
            <person name="Sherpa N."/>
            <person name="Shi L."/>
            <person name="Shih D."/>
            <person name="Sparrow T."/>
            <person name="Spaulding J."/>
            <person name="Stalker J."/>
            <person name="Stange-Thomann N."/>
            <person name="Stavropoulos S."/>
            <person name="Stone C."/>
            <person name="Strader C."/>
            <person name="Tesfaye S."/>
            <person name="Thomson T."/>
            <person name="Thoulutsang Y."/>
            <person name="Thoulutsang D."/>
            <person name="Topham K."/>
            <person name="Topping I."/>
            <person name="Tsamla T."/>
            <person name="Vassiliev H."/>
            <person name="Vo A."/>
            <person name="Wangchuk T."/>
            <person name="Wangdi T."/>
            <person name="Weiand M."/>
            <person name="Wilkinson J."/>
            <person name="Wilson A."/>
            <person name="Yadav S."/>
            <person name="Young G."/>
            <person name="Yu Q."/>
            <person name="Zembek L."/>
            <person name="Zhong D."/>
            <person name="Zimmer A."/>
            <person name="Zwirko Z."/>
            <person name="Jaffe D.B."/>
            <person name="Alvarez P."/>
            <person name="Brockman W."/>
            <person name="Butler J."/>
            <person name="Chin C."/>
            <person name="Gnerre S."/>
            <person name="Grabherr M."/>
            <person name="Kleber M."/>
            <person name="Mauceli E."/>
            <person name="MacCallum I."/>
        </authorList>
    </citation>
    <scope>NUCLEOTIDE SEQUENCE [LARGE SCALE GENOMIC DNA]</scope>
    <source>
        <strain evidence="4">Tai18E2 / Tucson 14021-0261.01</strain>
    </source>
</reference>
<evidence type="ECO:0000256" key="2">
    <source>
        <dbReference type="SAM" id="SignalP"/>
    </source>
</evidence>
<evidence type="ECO:0000256" key="1">
    <source>
        <dbReference type="SAM" id="MobiDB-lite"/>
    </source>
</evidence>
<dbReference type="OrthoDB" id="7872489at2759"/>
<dbReference type="AlphaFoldDB" id="B4PUG9"/>
<feature type="region of interest" description="Disordered" evidence="1">
    <location>
        <begin position="24"/>
        <end position="61"/>
    </location>
</feature>
<gene>
    <name evidence="3" type="primary">Dyak\GE25335</name>
    <name evidence="3" type="synonym">dyak_GLEANR_8951</name>
    <name evidence="3" type="synonym">GE25335</name>
    <name evidence="3" type="ORF">Dyak_GE25335</name>
</gene>
<dbReference type="HOGENOM" id="CLU_2136119_0_0_1"/>
<reference evidence="3 4" key="2">
    <citation type="journal article" date="2007" name="PLoS Biol.">
        <title>Principles of genome evolution in the Drosophila melanogaster species group.</title>
        <authorList>
            <person name="Ranz J.M."/>
            <person name="Maurin D."/>
            <person name="Chan Y.S."/>
            <person name="von Grotthuss M."/>
            <person name="Hillier L.W."/>
            <person name="Roote J."/>
            <person name="Ashburner M."/>
            <person name="Bergman C.M."/>
        </authorList>
    </citation>
    <scope>NUCLEOTIDE SEQUENCE [LARGE SCALE GENOMIC DNA]</scope>
    <source>
        <strain evidence="4">Tai18E2 / Tucson 14021-0261.01</strain>
    </source>
</reference>
<protein>
    <submittedName>
        <fullName evidence="3">Uncharacterized protein</fullName>
    </submittedName>
</protein>
<proteinExistence type="predicted"/>
<dbReference type="KEGG" id="dya:Dyak_GE25335"/>
<name>B4PUG9_DROYA</name>
<evidence type="ECO:0000313" key="4">
    <source>
        <dbReference type="Proteomes" id="UP000002282"/>
    </source>
</evidence>